<dbReference type="Pfam" id="PF00026">
    <property type="entry name" value="Asp"/>
    <property type="match status" value="2"/>
</dbReference>
<evidence type="ECO:0000259" key="2">
    <source>
        <dbReference type="PROSITE" id="PS51767"/>
    </source>
</evidence>
<dbReference type="InterPro" id="IPR001461">
    <property type="entry name" value="Aspartic_peptidase_A1"/>
</dbReference>
<keyword evidence="4" id="KW-1185">Reference proteome</keyword>
<dbReference type="PROSITE" id="PS51767">
    <property type="entry name" value="PEPTIDASE_A1"/>
    <property type="match status" value="1"/>
</dbReference>
<name>A0ABY0HKL0_9PEZI</name>
<evidence type="ECO:0000256" key="1">
    <source>
        <dbReference type="ARBA" id="ARBA00007447"/>
    </source>
</evidence>
<protein>
    <recommendedName>
        <fullName evidence="2">Peptidase A1 domain-containing protein</fullName>
    </recommendedName>
</protein>
<comment type="caution">
    <text evidence="3">The sequence shown here is derived from an EMBL/GenBank/DDBJ whole genome shotgun (WGS) entry which is preliminary data.</text>
</comment>
<dbReference type="PANTHER" id="PTHR47966:SF1">
    <property type="entry name" value="ASPARTYL PROTEINASE"/>
    <property type="match status" value="1"/>
</dbReference>
<dbReference type="EMBL" id="QJNS01000013">
    <property type="protein sequence ID" value="RYO94044.1"/>
    <property type="molecule type" value="Genomic_DNA"/>
</dbReference>
<evidence type="ECO:0000313" key="4">
    <source>
        <dbReference type="Proteomes" id="UP000294003"/>
    </source>
</evidence>
<dbReference type="SUPFAM" id="SSF50630">
    <property type="entry name" value="Acid proteases"/>
    <property type="match status" value="1"/>
</dbReference>
<dbReference type="Gene3D" id="2.40.70.10">
    <property type="entry name" value="Acid Proteases"/>
    <property type="match status" value="3"/>
</dbReference>
<dbReference type="PANTHER" id="PTHR47966">
    <property type="entry name" value="BETA-SITE APP-CLEAVING ENZYME, ISOFORM A-RELATED"/>
    <property type="match status" value="1"/>
</dbReference>
<accession>A0ABY0HKL0</accession>
<gene>
    <name evidence="3" type="ORF">DL762_000792</name>
</gene>
<comment type="similarity">
    <text evidence="1">Belongs to the peptidase A1 family.</text>
</comment>
<feature type="domain" description="Peptidase A1" evidence="2">
    <location>
        <begin position="83"/>
        <end position="378"/>
    </location>
</feature>
<sequence length="407" mass="44989">MEAIFAAQNKHKETHGLQKIKVVHNKNYQRHGTKSYVYLLNRFGFEPTKPGPYHYVEVPPEAGTIPEKVRAVFGGRERQDRRLRKRLAEGDDTRTGEVTAEDQQYDSMYLIRVSIGTPRQNLMLDPDTGSADTWYGDGSTASGSVGTDTLDVGGLSVEHQTIEVALEVSPQFGEGTGDGLLGLAWSKINAQDIPKEAELFTSAFYSGRDKDKDSFFTFGYIDQDLLKELGEEIHWTPIDNSAGFWSVSSEYVSINDQKVSLDGNTAIMDTGTSLALMSDEVVDALYAKIPGAAYDYSNQGYVVPSNLSLEELPEFKIDIVGKNFLIQKEDLIFAPIEGGSWYGGVQSRGNLPFDILGDVVLKSMYAIWDQGNKRFGDVPKLEKTQTLELPEASAASERITSIELLAL</sequence>
<evidence type="ECO:0000313" key="3">
    <source>
        <dbReference type="EMBL" id="RYO94044.1"/>
    </source>
</evidence>
<dbReference type="Proteomes" id="UP000294003">
    <property type="component" value="Unassembled WGS sequence"/>
</dbReference>
<dbReference type="InterPro" id="IPR033121">
    <property type="entry name" value="PEPTIDASE_A1"/>
</dbReference>
<organism evidence="3 4">
    <name type="scientific">Monosporascus cannonballus</name>
    <dbReference type="NCBI Taxonomy" id="155416"/>
    <lineage>
        <taxon>Eukaryota</taxon>
        <taxon>Fungi</taxon>
        <taxon>Dikarya</taxon>
        <taxon>Ascomycota</taxon>
        <taxon>Pezizomycotina</taxon>
        <taxon>Sordariomycetes</taxon>
        <taxon>Xylariomycetidae</taxon>
        <taxon>Xylariales</taxon>
        <taxon>Xylariales incertae sedis</taxon>
        <taxon>Monosporascus</taxon>
    </lineage>
</organism>
<proteinExistence type="inferred from homology"/>
<dbReference type="PRINTS" id="PR00792">
    <property type="entry name" value="PEPSIN"/>
</dbReference>
<reference evidence="3 4" key="1">
    <citation type="submission" date="2018-06" db="EMBL/GenBank/DDBJ databases">
        <title>Complete Genomes of Monosporascus.</title>
        <authorList>
            <person name="Robinson A.J."/>
            <person name="Natvig D.O."/>
        </authorList>
    </citation>
    <scope>NUCLEOTIDE SEQUENCE [LARGE SCALE GENOMIC DNA]</scope>
    <source>
        <strain evidence="3 4">CBS 609.92</strain>
    </source>
</reference>
<dbReference type="InterPro" id="IPR021109">
    <property type="entry name" value="Peptidase_aspartic_dom_sf"/>
</dbReference>